<dbReference type="AlphaFoldDB" id="A0A0B1RRJ2"/>
<dbReference type="InterPro" id="IPR014001">
    <property type="entry name" value="Helicase_ATP-bd"/>
</dbReference>
<keyword evidence="4" id="KW-0694">RNA-binding</keyword>
<dbReference type="EMBL" id="KN612915">
    <property type="protein sequence ID" value="KHJ75264.1"/>
    <property type="molecule type" value="Genomic_DNA"/>
</dbReference>
<gene>
    <name evidence="6" type="ORF">OESDEN_25120</name>
</gene>
<keyword evidence="4 6" id="KW-0347">Helicase</keyword>
<evidence type="ECO:0000259" key="5">
    <source>
        <dbReference type="PROSITE" id="PS51192"/>
    </source>
</evidence>
<dbReference type="GO" id="GO:0016787">
    <property type="term" value="F:hydrolase activity"/>
    <property type="evidence" value="ECO:0007669"/>
    <property type="project" value="UniProtKB-KW"/>
</dbReference>
<dbReference type="PROSITE" id="PS51192">
    <property type="entry name" value="HELICASE_ATP_BIND_1"/>
    <property type="match status" value="1"/>
</dbReference>
<reference evidence="6 7" key="1">
    <citation type="submission" date="2014-03" db="EMBL/GenBank/DDBJ databases">
        <title>Draft genome of the hookworm Oesophagostomum dentatum.</title>
        <authorList>
            <person name="Mitreva M."/>
        </authorList>
    </citation>
    <scope>NUCLEOTIDE SEQUENCE [LARGE SCALE GENOMIC DNA]</scope>
    <source>
        <strain evidence="6 7">OD-Hann</strain>
    </source>
</reference>
<evidence type="ECO:0000256" key="2">
    <source>
        <dbReference type="ARBA" id="ARBA00022801"/>
    </source>
</evidence>
<evidence type="ECO:0000256" key="4">
    <source>
        <dbReference type="RuleBase" id="RU365068"/>
    </source>
</evidence>
<evidence type="ECO:0000313" key="6">
    <source>
        <dbReference type="EMBL" id="KHJ75264.1"/>
    </source>
</evidence>
<dbReference type="Pfam" id="PF00270">
    <property type="entry name" value="DEAD"/>
    <property type="match status" value="1"/>
</dbReference>
<comment type="catalytic activity">
    <reaction evidence="4">
        <text>ATP + H2O = ADP + phosphate + H(+)</text>
        <dbReference type="Rhea" id="RHEA:13065"/>
        <dbReference type="ChEBI" id="CHEBI:15377"/>
        <dbReference type="ChEBI" id="CHEBI:15378"/>
        <dbReference type="ChEBI" id="CHEBI:30616"/>
        <dbReference type="ChEBI" id="CHEBI:43474"/>
        <dbReference type="ChEBI" id="CHEBI:456216"/>
        <dbReference type="EC" id="3.6.4.13"/>
    </reaction>
</comment>
<keyword evidence="3 4" id="KW-0067">ATP-binding</keyword>
<dbReference type="EC" id="3.6.4.13" evidence="4"/>
<name>A0A0B1RRJ2_OESDE</name>
<protein>
    <recommendedName>
        <fullName evidence="4">ATP-dependent RNA helicase</fullName>
        <ecNumber evidence="4">3.6.4.13</ecNumber>
    </recommendedName>
</protein>
<accession>A0A0B1RRJ2</accession>
<organism evidence="6 7">
    <name type="scientific">Oesophagostomum dentatum</name>
    <name type="common">Nodular worm</name>
    <dbReference type="NCBI Taxonomy" id="61180"/>
    <lineage>
        <taxon>Eukaryota</taxon>
        <taxon>Metazoa</taxon>
        <taxon>Ecdysozoa</taxon>
        <taxon>Nematoda</taxon>
        <taxon>Chromadorea</taxon>
        <taxon>Rhabditida</taxon>
        <taxon>Rhabditina</taxon>
        <taxon>Rhabditomorpha</taxon>
        <taxon>Strongyloidea</taxon>
        <taxon>Strongylidae</taxon>
        <taxon>Oesophagostomum</taxon>
    </lineage>
</organism>
<evidence type="ECO:0000313" key="7">
    <source>
        <dbReference type="Proteomes" id="UP000053660"/>
    </source>
</evidence>
<dbReference type="SUPFAM" id="SSF52540">
    <property type="entry name" value="P-loop containing nucleoside triphosphate hydrolases"/>
    <property type="match status" value="1"/>
</dbReference>
<dbReference type="Gene3D" id="3.40.50.300">
    <property type="entry name" value="P-loop containing nucleotide triphosphate hydrolases"/>
    <property type="match status" value="1"/>
</dbReference>
<dbReference type="Proteomes" id="UP000053660">
    <property type="component" value="Unassembled WGS sequence"/>
</dbReference>
<keyword evidence="1 4" id="KW-0547">Nucleotide-binding</keyword>
<proteinExistence type="inferred from homology"/>
<evidence type="ECO:0000256" key="3">
    <source>
        <dbReference type="ARBA" id="ARBA00022840"/>
    </source>
</evidence>
<evidence type="ECO:0000256" key="1">
    <source>
        <dbReference type="ARBA" id="ARBA00022741"/>
    </source>
</evidence>
<dbReference type="InterPro" id="IPR011545">
    <property type="entry name" value="DEAD/DEAH_box_helicase_dom"/>
</dbReference>
<comment type="domain">
    <text evidence="4">The Q motif is unique to and characteristic of the DEAD box family of RNA helicases and controls ATP binding and hydrolysis.</text>
</comment>
<dbReference type="PANTHER" id="PTHR24031">
    <property type="entry name" value="RNA HELICASE"/>
    <property type="match status" value="1"/>
</dbReference>
<dbReference type="OrthoDB" id="1191041at2759"/>
<dbReference type="GO" id="GO:0005524">
    <property type="term" value="F:ATP binding"/>
    <property type="evidence" value="ECO:0007669"/>
    <property type="project" value="UniProtKB-UniRule"/>
</dbReference>
<comment type="similarity">
    <text evidence="4">Belongs to the DEAD box helicase family.</text>
</comment>
<keyword evidence="7" id="KW-1185">Reference proteome</keyword>
<comment type="function">
    <text evidence="4">RNA helicase.</text>
</comment>
<keyword evidence="2 4" id="KW-0378">Hydrolase</keyword>
<dbReference type="InterPro" id="IPR027417">
    <property type="entry name" value="P-loop_NTPase"/>
</dbReference>
<dbReference type="GO" id="GO:0003723">
    <property type="term" value="F:RNA binding"/>
    <property type="evidence" value="ECO:0007669"/>
    <property type="project" value="UniProtKB-UniRule"/>
</dbReference>
<dbReference type="GO" id="GO:0003724">
    <property type="term" value="F:RNA helicase activity"/>
    <property type="evidence" value="ECO:0007669"/>
    <property type="project" value="UniProtKB-EC"/>
</dbReference>
<feature type="domain" description="Helicase ATP-binding" evidence="5">
    <location>
        <begin position="2"/>
        <end position="162"/>
    </location>
</feature>
<dbReference type="SMART" id="SM00487">
    <property type="entry name" value="DEXDc"/>
    <property type="match status" value="1"/>
</dbReference>
<sequence length="162" mass="18272">MFSLALEDKNIMARARTGSGKTGAYLIPIIQKCIAYSEDRGREIAFSPTFDLFLELLRSEPEEPQGPSALFIAPTKELCVQINDLLVKLLQPLPFLRSLNLSDLTSEEKSVWEHDFANLVITTPGKLLEMLAARPKFCNDVRHLVLDEADLLLSFGYEEEMK</sequence>